<sequence>MKQWVCTSCGYNMIGDLPDVCPFCGAHRDKFLSWEEAERIYRVTATQINDRVTQLVSVPKLGLEHAAYRIEMQNEAVWIDCPSAFNHTLEPVGKIFFTHPHFMGASNQYRELWNAKVYLHALDAENLLIQAFPVDESFHHDFVNNGLAAYHIGGHTLGYTIYIYRDVLFICDYAFPPGPNMRLNPFGPNVETLQGAERILPIINHSSLTTVCGYNYVCDFDKWLPDFERAIENFSH</sequence>
<accession>A0ABY3C6G9</accession>
<organism evidence="2 3">
    <name type="scientific">Candidatus Methylobacter oryzae</name>
    <dbReference type="NCBI Taxonomy" id="2497749"/>
    <lineage>
        <taxon>Bacteria</taxon>
        <taxon>Pseudomonadati</taxon>
        <taxon>Pseudomonadota</taxon>
        <taxon>Gammaproteobacteria</taxon>
        <taxon>Methylococcales</taxon>
        <taxon>Methylococcaceae</taxon>
        <taxon>Methylobacter</taxon>
    </lineage>
</organism>
<dbReference type="SUPFAM" id="SSF57802">
    <property type="entry name" value="Rubredoxin-like"/>
    <property type="match status" value="1"/>
</dbReference>
<dbReference type="Pfam" id="PF21349">
    <property type="entry name" value="RUBY_RBDX"/>
    <property type="match status" value="1"/>
</dbReference>
<dbReference type="InterPro" id="IPR036866">
    <property type="entry name" value="RibonucZ/Hydroxyglut_hydro"/>
</dbReference>
<dbReference type="InterPro" id="IPR024934">
    <property type="entry name" value="Rubredoxin-like_dom"/>
</dbReference>
<feature type="domain" description="Rubredoxin-like" evidence="1">
    <location>
        <begin position="1"/>
        <end position="34"/>
    </location>
</feature>
<gene>
    <name evidence="2" type="ORF">EKO24_019040</name>
</gene>
<comment type="caution">
    <text evidence="2">The sequence shown here is derived from an EMBL/GenBank/DDBJ whole genome shotgun (WGS) entry which is preliminary data.</text>
</comment>
<dbReference type="EMBL" id="RYFG02000118">
    <property type="protein sequence ID" value="TRW90329.1"/>
    <property type="molecule type" value="Genomic_DNA"/>
</dbReference>
<reference evidence="2 3" key="1">
    <citation type="journal article" date="2019" name="Antonie Van Leeuwenhoek">
        <title>Description of 'Ca. Methylobacter oryzae' KRF1, a novel species from the environmentally important Methylobacter clade 2.</title>
        <authorList>
            <person name="Khatri K."/>
            <person name="Mohite J.A."/>
            <person name="Pandit P.S."/>
            <person name="Bahulikar R."/>
            <person name="Rahalkar M.C."/>
        </authorList>
    </citation>
    <scope>NUCLEOTIDE SEQUENCE [LARGE SCALE GENOMIC DNA]</scope>
    <source>
        <strain evidence="2 3">KRF1</strain>
    </source>
</reference>
<dbReference type="InterPro" id="IPR048574">
    <property type="entry name" value="RUBY_RBDX"/>
</dbReference>
<proteinExistence type="predicted"/>
<dbReference type="PROSITE" id="PS50903">
    <property type="entry name" value="RUBREDOXIN_LIKE"/>
    <property type="match status" value="1"/>
</dbReference>
<dbReference type="RefSeq" id="WP_127028451.1">
    <property type="nucleotide sequence ID" value="NZ_RYFG02000118.1"/>
</dbReference>
<dbReference type="Proteomes" id="UP000733744">
    <property type="component" value="Unassembled WGS sequence"/>
</dbReference>
<evidence type="ECO:0000259" key="1">
    <source>
        <dbReference type="PROSITE" id="PS50903"/>
    </source>
</evidence>
<dbReference type="Gene3D" id="2.20.28.10">
    <property type="match status" value="1"/>
</dbReference>
<evidence type="ECO:0000313" key="2">
    <source>
        <dbReference type="EMBL" id="TRW90329.1"/>
    </source>
</evidence>
<name>A0ABY3C6G9_9GAMM</name>
<dbReference type="SUPFAM" id="SSF56281">
    <property type="entry name" value="Metallo-hydrolase/oxidoreductase"/>
    <property type="match status" value="1"/>
</dbReference>
<protein>
    <submittedName>
        <fullName evidence="2">MBL fold metallo-hydrolase</fullName>
    </submittedName>
</protein>
<keyword evidence="3" id="KW-1185">Reference proteome</keyword>
<dbReference type="Gene3D" id="3.60.15.10">
    <property type="entry name" value="Ribonuclease Z/Hydroxyacylglutathione hydrolase-like"/>
    <property type="match status" value="1"/>
</dbReference>
<evidence type="ECO:0000313" key="3">
    <source>
        <dbReference type="Proteomes" id="UP000733744"/>
    </source>
</evidence>